<dbReference type="SUPFAM" id="SSF48452">
    <property type="entry name" value="TPR-like"/>
    <property type="match status" value="1"/>
</dbReference>
<dbReference type="PROSITE" id="PS51375">
    <property type="entry name" value="PPR"/>
    <property type="match status" value="4"/>
</dbReference>
<dbReference type="GO" id="GO:0009451">
    <property type="term" value="P:RNA modification"/>
    <property type="evidence" value="ECO:0007669"/>
    <property type="project" value="InterPro"/>
</dbReference>
<feature type="repeat" description="PPR" evidence="3">
    <location>
        <begin position="309"/>
        <end position="343"/>
    </location>
</feature>
<dbReference type="AlphaFoldDB" id="A0A8T2SK01"/>
<evidence type="ECO:0000313" key="5">
    <source>
        <dbReference type="EMBL" id="KAH7332284.1"/>
    </source>
</evidence>
<dbReference type="PANTHER" id="PTHR47926">
    <property type="entry name" value="PENTATRICOPEPTIDE REPEAT-CONTAINING PROTEIN"/>
    <property type="match status" value="1"/>
</dbReference>
<keyword evidence="6" id="KW-1185">Reference proteome</keyword>
<accession>A0A8T2SK01</accession>
<gene>
    <name evidence="5" type="ORF">KP509_20G079900</name>
</gene>
<dbReference type="FunFam" id="1.25.40.10:FF:000073">
    <property type="entry name" value="Pentatricopeptide repeat-containing protein chloroplastic"/>
    <property type="match status" value="1"/>
</dbReference>
<comment type="similarity">
    <text evidence="1">Belongs to the PPR family. PCMP-H subfamily.</text>
</comment>
<dbReference type="Pfam" id="PF01535">
    <property type="entry name" value="PPR"/>
    <property type="match status" value="4"/>
</dbReference>
<comment type="caution">
    <text evidence="5">The sequence shown here is derived from an EMBL/GenBank/DDBJ whole genome shotgun (WGS) entry which is preliminary data.</text>
</comment>
<dbReference type="Pfam" id="PF12854">
    <property type="entry name" value="PPR_1"/>
    <property type="match status" value="1"/>
</dbReference>
<evidence type="ECO:0000256" key="3">
    <source>
        <dbReference type="PROSITE-ProRule" id="PRU00708"/>
    </source>
</evidence>
<dbReference type="Pfam" id="PF20431">
    <property type="entry name" value="E_motif"/>
    <property type="match status" value="1"/>
</dbReference>
<dbReference type="Proteomes" id="UP000825935">
    <property type="component" value="Chromosome 20"/>
</dbReference>
<evidence type="ECO:0000256" key="1">
    <source>
        <dbReference type="ARBA" id="ARBA00006643"/>
    </source>
</evidence>
<feature type="domain" description="DYW" evidence="4">
    <location>
        <begin position="625"/>
        <end position="716"/>
    </location>
</feature>
<sequence>MRWTNDGYQTVSNISRVAFSYHNVLSISSSLHHMPQRAVPDRNPYIALLKGCKQTKDLVQGRILHDLLIKNASNRSLIVSNFLVDFYNSCGSFEEALHEFAFMPERNVYSWTIIISACIQHEQCLLALQFFRQMQVEGVLADAFTYSSFLGSFVTEEDILQQGKTVHACVLASGFHTGTVVLTSIINMYGKCGKPEIARVAFDAITAKDAICWNSMIAAYAHHEQPKEALKLYHEMQQNKITPSNNTFTSILRACSSPEFILDGKRIHADIVDGKFGSDLVKTSLVSMYSNCGSLEEAKTIFDEIHHHDVVSLNAMLGAFVQHDHGNDAINLYGHMWKMEIEPSPATLVSILSTCSLLGSTTRGKKIHMLVVENRSEADSILATAVVHMYGKCGQLSDAWAVFNRTKVRDPISWNAILNAYAQNGDDEMVLELFKEMLRDGVKPDKVTYISVLYACSHSGSVGNAQEYFDSMQKIYGLEPNTKHYACMIDLFGRAGLIEEAENFLRKMPIEPDTIVLTAYSGACRVHNDSIRGKWAAERLMDLDPHLESPYITLSNIYAAEGRWENVEGIRRKMEENVQNRTGRSWIEVDNFVHEFVSADCSHPQLKDIHGVLHHLGNQLKKAGYAKMEKNVFIDADTLSNNDVFCRHSEMLAIGFGFLKVPSGKSIRIFKNLPICPDCHAASGALSKLFDRNIVVRDTYRFHHFVDGSCSCGDYF</sequence>
<dbReference type="EMBL" id="CM035425">
    <property type="protein sequence ID" value="KAH7332284.1"/>
    <property type="molecule type" value="Genomic_DNA"/>
</dbReference>
<feature type="repeat" description="PPR" evidence="3">
    <location>
        <begin position="410"/>
        <end position="444"/>
    </location>
</feature>
<protein>
    <recommendedName>
        <fullName evidence="4">DYW domain-containing protein</fullName>
    </recommendedName>
</protein>
<evidence type="ECO:0000259" key="4">
    <source>
        <dbReference type="Pfam" id="PF14432"/>
    </source>
</evidence>
<dbReference type="NCBIfam" id="TIGR00756">
    <property type="entry name" value="PPR"/>
    <property type="match status" value="3"/>
</dbReference>
<feature type="repeat" description="PPR" evidence="3">
    <location>
        <begin position="107"/>
        <end position="141"/>
    </location>
</feature>
<dbReference type="InterPro" id="IPR002885">
    <property type="entry name" value="PPR_rpt"/>
</dbReference>
<keyword evidence="2" id="KW-0677">Repeat</keyword>
<reference evidence="5" key="1">
    <citation type="submission" date="2021-08" db="EMBL/GenBank/DDBJ databases">
        <title>WGS assembly of Ceratopteris richardii.</title>
        <authorList>
            <person name="Marchant D.B."/>
            <person name="Chen G."/>
            <person name="Jenkins J."/>
            <person name="Shu S."/>
            <person name="Leebens-Mack J."/>
            <person name="Grimwood J."/>
            <person name="Schmutz J."/>
            <person name="Soltis P."/>
            <person name="Soltis D."/>
            <person name="Chen Z.-H."/>
        </authorList>
    </citation>
    <scope>NUCLEOTIDE SEQUENCE</scope>
    <source>
        <strain evidence="5">Whitten #5841</strain>
        <tissue evidence="5">Leaf</tissue>
    </source>
</reference>
<dbReference type="GO" id="GO:0003729">
    <property type="term" value="F:mRNA binding"/>
    <property type="evidence" value="ECO:0007669"/>
    <property type="project" value="UniProtKB-ARBA"/>
</dbReference>
<dbReference type="PANTHER" id="PTHR47926:SF533">
    <property type="entry name" value="DYW DOMAIN-CONTAINING PROTEIN"/>
    <property type="match status" value="1"/>
</dbReference>
<dbReference type="InterPro" id="IPR032867">
    <property type="entry name" value="DYW_dom"/>
</dbReference>
<dbReference type="Pfam" id="PF14432">
    <property type="entry name" value="DYW_deaminase"/>
    <property type="match status" value="1"/>
</dbReference>
<organism evidence="5 6">
    <name type="scientific">Ceratopteris richardii</name>
    <name type="common">Triangle waterfern</name>
    <dbReference type="NCBI Taxonomy" id="49495"/>
    <lineage>
        <taxon>Eukaryota</taxon>
        <taxon>Viridiplantae</taxon>
        <taxon>Streptophyta</taxon>
        <taxon>Embryophyta</taxon>
        <taxon>Tracheophyta</taxon>
        <taxon>Polypodiopsida</taxon>
        <taxon>Polypodiidae</taxon>
        <taxon>Polypodiales</taxon>
        <taxon>Pteridineae</taxon>
        <taxon>Pteridaceae</taxon>
        <taxon>Parkerioideae</taxon>
        <taxon>Ceratopteris</taxon>
    </lineage>
</organism>
<proteinExistence type="inferred from homology"/>
<dbReference type="OMA" id="HACVLAS"/>
<dbReference type="Gene3D" id="1.25.40.10">
    <property type="entry name" value="Tetratricopeptide repeat domain"/>
    <property type="match status" value="4"/>
</dbReference>
<dbReference type="FunFam" id="1.25.40.10:FF:000690">
    <property type="entry name" value="Pentatricopeptide repeat-containing protein"/>
    <property type="match status" value="1"/>
</dbReference>
<dbReference type="GO" id="GO:0008270">
    <property type="term" value="F:zinc ion binding"/>
    <property type="evidence" value="ECO:0007669"/>
    <property type="project" value="InterPro"/>
</dbReference>
<name>A0A8T2SK01_CERRI</name>
<dbReference type="InterPro" id="IPR046960">
    <property type="entry name" value="PPR_At4g14850-like_plant"/>
</dbReference>
<evidence type="ECO:0000313" key="6">
    <source>
        <dbReference type="Proteomes" id="UP000825935"/>
    </source>
</evidence>
<dbReference type="Pfam" id="PF13041">
    <property type="entry name" value="PPR_2"/>
    <property type="match status" value="3"/>
</dbReference>
<feature type="repeat" description="PPR" evidence="3">
    <location>
        <begin position="209"/>
        <end position="243"/>
    </location>
</feature>
<dbReference type="InterPro" id="IPR046848">
    <property type="entry name" value="E_motif"/>
</dbReference>
<dbReference type="InterPro" id="IPR011990">
    <property type="entry name" value="TPR-like_helical_dom_sf"/>
</dbReference>
<dbReference type="OrthoDB" id="185373at2759"/>
<evidence type="ECO:0000256" key="2">
    <source>
        <dbReference type="ARBA" id="ARBA00022737"/>
    </source>
</evidence>